<dbReference type="InterPro" id="IPR014825">
    <property type="entry name" value="DNA_alkylation"/>
</dbReference>
<dbReference type="Proteomes" id="UP000007939">
    <property type="component" value="Chromosome"/>
</dbReference>
<dbReference type="Pfam" id="PF08713">
    <property type="entry name" value="DNA_alkylation"/>
    <property type="match status" value="1"/>
</dbReference>
<dbReference type="InterPro" id="IPR016024">
    <property type="entry name" value="ARM-type_fold"/>
</dbReference>
<proteinExistence type="predicted"/>
<dbReference type="PANTHER" id="PTHR34070:SF1">
    <property type="entry name" value="DNA ALKYLATION REPAIR PROTEIN"/>
    <property type="match status" value="1"/>
</dbReference>
<reference evidence="1 2" key="2">
    <citation type="journal article" date="2012" name="Stand. Genomic Sci.">
        <title>Complete genome sequence of the termite hindgut bacterium Spirochaeta coccoides type strain (SPN1(T)), reclassification in the genus Sphaerochaeta as Sphaerochaeta coccoides comb. nov. and emendations of the family Spirochaetaceae and the genus Sphaerochaeta.</title>
        <authorList>
            <person name="Abt B."/>
            <person name="Han C."/>
            <person name="Scheuner C."/>
            <person name="Lu M."/>
            <person name="Lapidus A."/>
            <person name="Nolan M."/>
            <person name="Lucas S."/>
            <person name="Hammon N."/>
            <person name="Deshpande S."/>
            <person name="Cheng J.F."/>
            <person name="Tapia R."/>
            <person name="Goodwin L.A."/>
            <person name="Pitluck S."/>
            <person name="Liolios K."/>
            <person name="Pagani I."/>
            <person name="Ivanova N."/>
            <person name="Mavromatis K."/>
            <person name="Mikhailova N."/>
            <person name="Huntemann M."/>
            <person name="Pati A."/>
            <person name="Chen A."/>
            <person name="Palaniappan K."/>
            <person name="Land M."/>
            <person name="Hauser L."/>
            <person name="Brambilla E.M."/>
            <person name="Rohde M."/>
            <person name="Spring S."/>
            <person name="Gronow S."/>
            <person name="Goker M."/>
            <person name="Woyke T."/>
            <person name="Bristow J."/>
            <person name="Eisen J.A."/>
            <person name="Markowitz V."/>
            <person name="Hugenholtz P."/>
            <person name="Kyrpides N.C."/>
            <person name="Klenk H.P."/>
            <person name="Detter J.C."/>
        </authorList>
    </citation>
    <scope>NUCLEOTIDE SEQUENCE [LARGE SCALE GENOMIC DNA]</scope>
    <source>
        <strain evidence="2">ATCC BAA-1237 / DSM 17374 / SPN1</strain>
    </source>
</reference>
<evidence type="ECO:0008006" key="3">
    <source>
        <dbReference type="Google" id="ProtNLM"/>
    </source>
</evidence>
<dbReference type="SUPFAM" id="SSF48371">
    <property type="entry name" value="ARM repeat"/>
    <property type="match status" value="1"/>
</dbReference>
<sequence>MEMKVEMNPVMTYRALLKEQADSTYKTFSEKLKSTEREILGVRMPFQRTLASRLASSGEGREYSEAAGRGQDLFHEEVILRGMVIAKIKVPLEERLELAATQVPLLRGWASCDSLCSALKFSERELPLAWEWNRQYLSSPSSMPRRFGLVMLLTHFIRDAYINDILTTYRTESHPDYLVRMGAAWGMSVCCVYFPDRTSTVLKDSLLFVQEEIRRLAIRKCKESYRIPDELKKELATTLAKK</sequence>
<gene>
    <name evidence="1" type="ordered locus">Spico_1178</name>
</gene>
<dbReference type="RefSeq" id="WP_013739786.1">
    <property type="nucleotide sequence ID" value="NC_015436.1"/>
</dbReference>
<dbReference type="KEGG" id="scc:Spico_1178"/>
<dbReference type="HOGENOM" id="CLU_095329_0_0_12"/>
<evidence type="ECO:0000313" key="1">
    <source>
        <dbReference type="EMBL" id="AEC02391.1"/>
    </source>
</evidence>
<reference evidence="2" key="1">
    <citation type="submission" date="2011-04" db="EMBL/GenBank/DDBJ databases">
        <title>The complete genome of Spirochaeta coccoides DSM 17374.</title>
        <authorList>
            <person name="Lucas S."/>
            <person name="Copeland A."/>
            <person name="Lapidus A."/>
            <person name="Bruce D."/>
            <person name="Goodwin L."/>
            <person name="Pitluck S."/>
            <person name="Peters L."/>
            <person name="Kyrpides N."/>
            <person name="Mavromatis K."/>
            <person name="Pagani I."/>
            <person name="Ivanova N."/>
            <person name="Ovchinnikova G."/>
            <person name="Lu M."/>
            <person name="Detter J.C."/>
            <person name="Tapia R."/>
            <person name="Han C."/>
            <person name="Land M."/>
            <person name="Hauser L."/>
            <person name="Markowitz V."/>
            <person name="Cheng J.-F."/>
            <person name="Hugenholtz P."/>
            <person name="Woyke T."/>
            <person name="Wu D."/>
            <person name="Spring S."/>
            <person name="Schroeder M."/>
            <person name="Brambilla E."/>
            <person name="Klenk H.-P."/>
            <person name="Eisen J.A."/>
        </authorList>
    </citation>
    <scope>NUCLEOTIDE SEQUENCE [LARGE SCALE GENOMIC DNA]</scope>
    <source>
        <strain evidence="2">ATCC BAA-1237 / DSM 17374 / SPN1</strain>
    </source>
</reference>
<accession>F4GL51</accession>
<name>F4GL51_PARC1</name>
<dbReference type="eggNOG" id="COG4912">
    <property type="taxonomic scope" value="Bacteria"/>
</dbReference>
<organism evidence="1 2">
    <name type="scientific">Parasphaerochaeta coccoides (strain ATCC BAA-1237 / DSM 17374 / SPN1)</name>
    <name type="common">Sphaerochaeta coccoides</name>
    <dbReference type="NCBI Taxonomy" id="760011"/>
    <lineage>
        <taxon>Bacteria</taxon>
        <taxon>Pseudomonadati</taxon>
        <taxon>Spirochaetota</taxon>
        <taxon>Spirochaetia</taxon>
        <taxon>Spirochaetales</taxon>
        <taxon>Sphaerochaetaceae</taxon>
        <taxon>Parasphaerochaeta</taxon>
    </lineage>
</organism>
<keyword evidence="2" id="KW-1185">Reference proteome</keyword>
<protein>
    <recommendedName>
        <fullName evidence="3">DNA alkylation repair enzyme</fullName>
    </recommendedName>
</protein>
<dbReference type="EMBL" id="CP002659">
    <property type="protein sequence ID" value="AEC02391.1"/>
    <property type="molecule type" value="Genomic_DNA"/>
</dbReference>
<dbReference type="AlphaFoldDB" id="F4GL51"/>
<dbReference type="PANTHER" id="PTHR34070">
    <property type="entry name" value="ARMADILLO-TYPE FOLD"/>
    <property type="match status" value="1"/>
</dbReference>
<dbReference type="OrthoDB" id="9784740at2"/>
<dbReference type="Gene3D" id="1.25.10.90">
    <property type="match status" value="1"/>
</dbReference>
<dbReference type="CDD" id="cd06561">
    <property type="entry name" value="AlkD_like"/>
    <property type="match status" value="1"/>
</dbReference>
<dbReference type="STRING" id="760011.Spico_1178"/>
<evidence type="ECO:0000313" key="2">
    <source>
        <dbReference type="Proteomes" id="UP000007939"/>
    </source>
</evidence>